<feature type="transmembrane region" description="Helical" evidence="12">
    <location>
        <begin position="40"/>
        <end position="63"/>
    </location>
</feature>
<evidence type="ECO:0000256" key="1">
    <source>
        <dbReference type="ARBA" id="ARBA00004651"/>
    </source>
</evidence>
<keyword evidence="4 12" id="KW-0812">Transmembrane</keyword>
<dbReference type="Proteomes" id="UP000238326">
    <property type="component" value="Unassembled WGS sequence"/>
</dbReference>
<dbReference type="GO" id="GO:0046872">
    <property type="term" value="F:metal ion binding"/>
    <property type="evidence" value="ECO:0007669"/>
    <property type="project" value="UniProtKB-KW"/>
</dbReference>
<evidence type="ECO:0000256" key="7">
    <source>
        <dbReference type="ARBA" id="ARBA00022833"/>
    </source>
</evidence>
<reference evidence="14 15" key="1">
    <citation type="submission" date="2018-03" db="EMBL/GenBank/DDBJ databases">
        <title>Comparative genomics illustrates the genes involved in a hyperalkaliphilic mechanisms of Serpentinomonas isolated from highly-alkaline calcium-rich serpentinized springs.</title>
        <authorList>
            <person name="Suzuki S."/>
            <person name="Ishii S."/>
            <person name="Walworth N."/>
            <person name="Bird L."/>
            <person name="Kuenen J.G."/>
            <person name="Nealson K.H."/>
        </authorList>
    </citation>
    <scope>NUCLEOTIDE SEQUENCE [LARGE SCALE GENOMIC DNA]</scope>
    <source>
        <strain evidence="14 15">83</strain>
    </source>
</reference>
<comment type="similarity">
    <text evidence="11">Belongs to the peptidase M48 family.</text>
</comment>
<dbReference type="GO" id="GO:0006508">
    <property type="term" value="P:proteolysis"/>
    <property type="evidence" value="ECO:0007669"/>
    <property type="project" value="UniProtKB-KW"/>
</dbReference>
<dbReference type="PANTHER" id="PTHR43221">
    <property type="entry name" value="PROTEASE HTPX"/>
    <property type="match status" value="1"/>
</dbReference>
<evidence type="ECO:0000256" key="3">
    <source>
        <dbReference type="ARBA" id="ARBA00022670"/>
    </source>
</evidence>
<keyword evidence="8 12" id="KW-1133">Transmembrane helix</keyword>
<evidence type="ECO:0000256" key="11">
    <source>
        <dbReference type="RuleBase" id="RU003983"/>
    </source>
</evidence>
<accession>A0A2S9KE01</accession>
<dbReference type="Gene3D" id="3.30.2010.10">
    <property type="entry name" value="Metalloproteases ('zincins'), catalytic domain"/>
    <property type="match status" value="1"/>
</dbReference>
<dbReference type="PANTHER" id="PTHR43221:SF1">
    <property type="entry name" value="PROTEASE HTPX"/>
    <property type="match status" value="1"/>
</dbReference>
<keyword evidence="10 12" id="KW-0472">Membrane</keyword>
<evidence type="ECO:0000256" key="10">
    <source>
        <dbReference type="ARBA" id="ARBA00023136"/>
    </source>
</evidence>
<comment type="subcellular location">
    <subcellularLocation>
        <location evidence="1">Cell membrane</location>
        <topology evidence="1">Multi-pass membrane protein</topology>
    </subcellularLocation>
</comment>
<comment type="cofactor">
    <cofactor evidence="11">
        <name>Zn(2+)</name>
        <dbReference type="ChEBI" id="CHEBI:29105"/>
    </cofactor>
    <text evidence="11">Binds 1 zinc ion per subunit.</text>
</comment>
<proteinExistence type="inferred from homology"/>
<keyword evidence="2" id="KW-1003">Cell membrane</keyword>
<evidence type="ECO:0000256" key="8">
    <source>
        <dbReference type="ARBA" id="ARBA00022989"/>
    </source>
</evidence>
<dbReference type="InterPro" id="IPR001915">
    <property type="entry name" value="Peptidase_M48"/>
</dbReference>
<evidence type="ECO:0000259" key="13">
    <source>
        <dbReference type="Pfam" id="PF01435"/>
    </source>
</evidence>
<dbReference type="GO" id="GO:0004222">
    <property type="term" value="F:metalloendopeptidase activity"/>
    <property type="evidence" value="ECO:0007669"/>
    <property type="project" value="InterPro"/>
</dbReference>
<dbReference type="AlphaFoldDB" id="A0A2S9KE01"/>
<evidence type="ECO:0000256" key="12">
    <source>
        <dbReference type="SAM" id="Phobius"/>
    </source>
</evidence>
<dbReference type="OrthoDB" id="9810445at2"/>
<evidence type="ECO:0000313" key="15">
    <source>
        <dbReference type="Proteomes" id="UP000238326"/>
    </source>
</evidence>
<evidence type="ECO:0000256" key="5">
    <source>
        <dbReference type="ARBA" id="ARBA00022723"/>
    </source>
</evidence>
<dbReference type="EMBL" id="PVLR01000026">
    <property type="protein sequence ID" value="PRD68605.1"/>
    <property type="molecule type" value="Genomic_DNA"/>
</dbReference>
<gene>
    <name evidence="14" type="ORF">C6P61_10305</name>
</gene>
<name>A0A2S9KE01_9BURK</name>
<protein>
    <submittedName>
        <fullName evidence="14">Peptidase M48</fullName>
    </submittedName>
</protein>
<keyword evidence="6 11" id="KW-0378">Hydrolase</keyword>
<organism evidence="14 15">
    <name type="scientific">Malikia spinosa</name>
    <dbReference type="NCBI Taxonomy" id="86180"/>
    <lineage>
        <taxon>Bacteria</taxon>
        <taxon>Pseudomonadati</taxon>
        <taxon>Pseudomonadota</taxon>
        <taxon>Betaproteobacteria</taxon>
        <taxon>Burkholderiales</taxon>
        <taxon>Comamonadaceae</taxon>
        <taxon>Malikia</taxon>
    </lineage>
</organism>
<keyword evidence="5" id="KW-0479">Metal-binding</keyword>
<comment type="caution">
    <text evidence="14">The sequence shown here is derived from an EMBL/GenBank/DDBJ whole genome shotgun (WGS) entry which is preliminary data.</text>
</comment>
<keyword evidence="3 11" id="KW-0645">Protease</keyword>
<dbReference type="InterPro" id="IPR050083">
    <property type="entry name" value="HtpX_protease"/>
</dbReference>
<evidence type="ECO:0000313" key="14">
    <source>
        <dbReference type="EMBL" id="PRD68605.1"/>
    </source>
</evidence>
<feature type="domain" description="Peptidase M48" evidence="13">
    <location>
        <begin position="67"/>
        <end position="233"/>
    </location>
</feature>
<dbReference type="GO" id="GO:0005886">
    <property type="term" value="C:plasma membrane"/>
    <property type="evidence" value="ECO:0007669"/>
    <property type="project" value="UniProtKB-SubCell"/>
</dbReference>
<evidence type="ECO:0000256" key="9">
    <source>
        <dbReference type="ARBA" id="ARBA00023049"/>
    </source>
</evidence>
<keyword evidence="15" id="KW-1185">Reference proteome</keyword>
<keyword evidence="9 11" id="KW-0482">Metalloprotease</keyword>
<sequence length="240" mass="26714">MIPSHWFRRVVLVLCLMGLGAVILWVTGLATDPVTRPVTQAAGSVTFLFVFYATAPLTARFLAPLPSQDPELQERLARIVATLPACPPVTLHDHADPQANSVGLLRRWSRIYLTTGLLNSMSDEGMRGVLAHESTHIREHHILATFLYASAFAVSSQLLADDNFFFAALLLFLGLRRYSEYRADAGAVAVVGRETLLTTLRELARSYPSKAWHRWTSFANIYPTLPMRIRAIETGRKALL</sequence>
<evidence type="ECO:0000256" key="4">
    <source>
        <dbReference type="ARBA" id="ARBA00022692"/>
    </source>
</evidence>
<keyword evidence="7 11" id="KW-0862">Zinc</keyword>
<evidence type="ECO:0000256" key="6">
    <source>
        <dbReference type="ARBA" id="ARBA00022801"/>
    </source>
</evidence>
<evidence type="ECO:0000256" key="2">
    <source>
        <dbReference type="ARBA" id="ARBA00022475"/>
    </source>
</evidence>
<dbReference type="Pfam" id="PF01435">
    <property type="entry name" value="Peptidase_M48"/>
    <property type="match status" value="1"/>
</dbReference>